<organism evidence="1 2">
    <name type="scientific">Nonomuraea zeae</name>
    <dbReference type="NCBI Taxonomy" id="1642303"/>
    <lineage>
        <taxon>Bacteria</taxon>
        <taxon>Bacillati</taxon>
        <taxon>Actinomycetota</taxon>
        <taxon>Actinomycetes</taxon>
        <taxon>Streptosporangiales</taxon>
        <taxon>Streptosporangiaceae</taxon>
        <taxon>Nonomuraea</taxon>
    </lineage>
</organism>
<reference evidence="1 2" key="1">
    <citation type="submission" date="2019-05" db="EMBL/GenBank/DDBJ databases">
        <title>Draft genome sequence of Nonomuraea zeae DSM 100528.</title>
        <authorList>
            <person name="Saricaoglu S."/>
            <person name="Isik K."/>
        </authorList>
    </citation>
    <scope>NUCLEOTIDE SEQUENCE [LARGE SCALE GENOMIC DNA]</scope>
    <source>
        <strain evidence="1 2">DSM 100528</strain>
    </source>
</reference>
<protein>
    <submittedName>
        <fullName evidence="1">Phage late control D family protein</fullName>
    </submittedName>
</protein>
<keyword evidence="2" id="KW-1185">Reference proteome</keyword>
<dbReference type="RefSeq" id="WP_138689665.1">
    <property type="nucleotide sequence ID" value="NZ_JBHSAZ010000026.1"/>
</dbReference>
<name>A0A5S4HBK1_9ACTN</name>
<proteinExistence type="predicted"/>
<accession>A0A5S4HBK1</accession>
<evidence type="ECO:0000313" key="2">
    <source>
        <dbReference type="Proteomes" id="UP000306628"/>
    </source>
</evidence>
<dbReference type="Gene3D" id="4.10.220.110">
    <property type="match status" value="1"/>
</dbReference>
<dbReference type="Gene3D" id="2.30.110.50">
    <property type="match status" value="1"/>
</dbReference>
<dbReference type="SUPFAM" id="SSF69279">
    <property type="entry name" value="Phage tail proteins"/>
    <property type="match status" value="1"/>
</dbReference>
<evidence type="ECO:0000313" key="1">
    <source>
        <dbReference type="EMBL" id="TMR36250.1"/>
    </source>
</evidence>
<sequence>MTEPLFASASPVFTVGDALVRELARDCVRLEISEDVQGLRTLRGHFTAVGGQATGPPGPLLYLDGDRVDFGRRLRVSVGAQGAQRYVFDGVVSAIEAELGDGEPPIVVLHAEDALMRLRMTRRMRTYRDMTDADIVRELADAHGLKADATAAGPRYDVVQQLNQSDLAFLRERARLIQAELWCTGDELHLSARAGREATSLTLVHGDHLLSVRLCADLAHQRNAVVVTGYDAAREAVIHEEAGPDAVEAEVTGGRTGPRLVARALGESVSYRVREAALTSEEAAAWARAEMLRRARRFVTVAGTTRGSPDMIVGSRLTLRRVGVPFEGPGYYVTRVTHAFDNVHGLRTRFEAERATLNEVS</sequence>
<comment type="caution">
    <text evidence="1">The sequence shown here is derived from an EMBL/GenBank/DDBJ whole genome shotgun (WGS) entry which is preliminary data.</text>
</comment>
<gene>
    <name evidence="1" type="ORF">ETD85_11635</name>
</gene>
<dbReference type="Gene3D" id="3.55.50.10">
    <property type="entry name" value="Baseplate protein-like domains"/>
    <property type="match status" value="1"/>
</dbReference>
<dbReference type="AlphaFoldDB" id="A0A5S4HBK1"/>
<dbReference type="OrthoDB" id="4070623at2"/>
<dbReference type="EMBL" id="VCKX01000026">
    <property type="protein sequence ID" value="TMR36250.1"/>
    <property type="molecule type" value="Genomic_DNA"/>
</dbReference>
<dbReference type="Pfam" id="PF05954">
    <property type="entry name" value="Phage_GPD"/>
    <property type="match status" value="1"/>
</dbReference>
<dbReference type="Proteomes" id="UP000306628">
    <property type="component" value="Unassembled WGS sequence"/>
</dbReference>